<evidence type="ECO:0000256" key="6">
    <source>
        <dbReference type="ARBA" id="ARBA00022737"/>
    </source>
</evidence>
<proteinExistence type="predicted"/>
<evidence type="ECO:0000256" key="9">
    <source>
        <dbReference type="ARBA" id="ARBA00022967"/>
    </source>
</evidence>
<keyword evidence="7" id="KW-0547">Nucleotide-binding</keyword>
<evidence type="ECO:0000256" key="5">
    <source>
        <dbReference type="ARBA" id="ARBA00022597"/>
    </source>
</evidence>
<keyword evidence="9" id="KW-1278">Translocase</keyword>
<evidence type="ECO:0000313" key="13">
    <source>
        <dbReference type="Proteomes" id="UP000256388"/>
    </source>
</evidence>
<dbReference type="Pfam" id="PF00005">
    <property type="entry name" value="ABC_tran"/>
    <property type="match status" value="2"/>
</dbReference>
<evidence type="ECO:0000256" key="1">
    <source>
        <dbReference type="ARBA" id="ARBA00004202"/>
    </source>
</evidence>
<evidence type="ECO:0000256" key="8">
    <source>
        <dbReference type="ARBA" id="ARBA00022840"/>
    </source>
</evidence>
<dbReference type="RefSeq" id="WP_232528623.1">
    <property type="nucleotide sequence ID" value="NZ_AP018437.1"/>
</dbReference>
<evidence type="ECO:0000256" key="4">
    <source>
        <dbReference type="ARBA" id="ARBA00022475"/>
    </source>
</evidence>
<keyword evidence="3" id="KW-0813">Transport</keyword>
<keyword evidence="8 12" id="KW-0067">ATP-binding</keyword>
<evidence type="ECO:0000313" key="12">
    <source>
        <dbReference type="EMBL" id="REG11474.1"/>
    </source>
</evidence>
<evidence type="ECO:0000256" key="7">
    <source>
        <dbReference type="ARBA" id="ARBA00022741"/>
    </source>
</evidence>
<comment type="caution">
    <text evidence="12">The sequence shown here is derived from an EMBL/GenBank/DDBJ whole genome shotgun (WGS) entry which is preliminary data.</text>
</comment>
<dbReference type="InterPro" id="IPR017871">
    <property type="entry name" value="ABC_transporter-like_CS"/>
</dbReference>
<dbReference type="EMBL" id="QUMS01000001">
    <property type="protein sequence ID" value="REG11474.1"/>
    <property type="molecule type" value="Genomic_DNA"/>
</dbReference>
<name>A0A347ZRP0_9CHLR</name>
<feature type="domain" description="ABC transporter" evidence="11">
    <location>
        <begin position="266"/>
        <end position="509"/>
    </location>
</feature>
<keyword evidence="6" id="KW-0677">Repeat</keyword>
<keyword evidence="10" id="KW-0472">Membrane</keyword>
<dbReference type="SUPFAM" id="SSF52540">
    <property type="entry name" value="P-loop containing nucleoside triphosphate hydrolases"/>
    <property type="match status" value="2"/>
</dbReference>
<dbReference type="InterPro" id="IPR027417">
    <property type="entry name" value="P-loop_NTPase"/>
</dbReference>
<dbReference type="InterPro" id="IPR050107">
    <property type="entry name" value="ABC_carbohydrate_import_ATPase"/>
</dbReference>
<feature type="domain" description="ABC transporter" evidence="11">
    <location>
        <begin position="17"/>
        <end position="255"/>
    </location>
</feature>
<dbReference type="PROSITE" id="PS50893">
    <property type="entry name" value="ABC_TRANSPORTER_2"/>
    <property type="match status" value="2"/>
</dbReference>
<comment type="subcellular location">
    <subcellularLocation>
        <location evidence="2">Cell inner membrane</location>
    </subcellularLocation>
    <subcellularLocation>
        <location evidence="1">Cell membrane</location>
        <topology evidence="1">Peripheral membrane protein</topology>
    </subcellularLocation>
</comment>
<dbReference type="PANTHER" id="PTHR43790:SF3">
    <property type="entry name" value="D-ALLOSE IMPORT ATP-BINDING PROTEIN ALSA-RELATED"/>
    <property type="match status" value="1"/>
</dbReference>
<dbReference type="SMART" id="SM00382">
    <property type="entry name" value="AAA"/>
    <property type="match status" value="2"/>
</dbReference>
<protein>
    <submittedName>
        <fullName evidence="12">Ribose transport system ATP-binding protein</fullName>
    </submittedName>
</protein>
<dbReference type="FunFam" id="3.40.50.300:FF:000126">
    <property type="entry name" value="Galactose/methyl galactoside import ATP-binding protein MglA"/>
    <property type="match status" value="1"/>
</dbReference>
<dbReference type="AlphaFoldDB" id="A0A347ZRP0"/>
<keyword evidence="13" id="KW-1185">Reference proteome</keyword>
<evidence type="ECO:0000256" key="3">
    <source>
        <dbReference type="ARBA" id="ARBA00022448"/>
    </source>
</evidence>
<evidence type="ECO:0000256" key="10">
    <source>
        <dbReference type="ARBA" id="ARBA00023136"/>
    </source>
</evidence>
<dbReference type="CDD" id="cd03215">
    <property type="entry name" value="ABC_Carb_Monos_II"/>
    <property type="match status" value="1"/>
</dbReference>
<dbReference type="Proteomes" id="UP000256388">
    <property type="component" value="Unassembled WGS sequence"/>
</dbReference>
<dbReference type="CDD" id="cd03216">
    <property type="entry name" value="ABC_Carb_Monos_I"/>
    <property type="match status" value="1"/>
</dbReference>
<dbReference type="InterPro" id="IPR003439">
    <property type="entry name" value="ABC_transporter-like_ATP-bd"/>
</dbReference>
<reference evidence="12 13" key="1">
    <citation type="submission" date="2018-08" db="EMBL/GenBank/DDBJ databases">
        <title>Genomic Encyclopedia of Type Strains, Phase IV (KMG-IV): sequencing the most valuable type-strain genomes for metagenomic binning, comparative biology and taxonomic classification.</title>
        <authorList>
            <person name="Goeker M."/>
        </authorList>
    </citation>
    <scope>NUCLEOTIDE SEQUENCE [LARGE SCALE GENOMIC DNA]</scope>
    <source>
        <strain evidence="12 13">DSM 23923</strain>
    </source>
</reference>
<dbReference type="FunFam" id="3.40.50.300:FF:000127">
    <property type="entry name" value="Ribose import ATP-binding protein RbsA"/>
    <property type="match status" value="1"/>
</dbReference>
<gene>
    <name evidence="12" type="ORF">DFR64_1363</name>
</gene>
<keyword evidence="5" id="KW-0762">Sugar transport</keyword>
<organism evidence="12 13">
    <name type="scientific">Pelolinea submarina</name>
    <dbReference type="NCBI Taxonomy" id="913107"/>
    <lineage>
        <taxon>Bacteria</taxon>
        <taxon>Bacillati</taxon>
        <taxon>Chloroflexota</taxon>
        <taxon>Anaerolineae</taxon>
        <taxon>Anaerolineales</taxon>
        <taxon>Anaerolineaceae</taxon>
        <taxon>Pelolinea</taxon>
    </lineage>
</organism>
<dbReference type="GO" id="GO:0015749">
    <property type="term" value="P:monosaccharide transmembrane transport"/>
    <property type="evidence" value="ECO:0007669"/>
    <property type="project" value="UniProtKB-ARBA"/>
</dbReference>
<dbReference type="PANTHER" id="PTHR43790">
    <property type="entry name" value="CARBOHYDRATE TRANSPORT ATP-BINDING PROTEIN MG119-RELATED"/>
    <property type="match status" value="1"/>
</dbReference>
<sequence length="509" mass="56046">MVDNSNTIKTEEADGFLRLVGISKSFPGVKALNNVHLNVRKGEVHGLVGENGAGKSTLMKILSGAYIKDEGEIYWQGEKVEITKPKDSEELGIAIIYQEFNLVPQLSISENIWLGREPLANKALQLIDWTEMHKRTQQLLDDLDLDFDPKRPVAGLGVASQQMVEIAKALSLNAKLLIMDEPTSALSKNEIDQLFSVIQSLKEKDVSIIYISHHLEEVFEICDRGTVLRDGNFVATIDPKQTSKNELIQLMVGRTLDQQYPKVKAERGEEVMRVEHLSRKGVLSDISFSAYAGEILGISGLVGSGRTELVKAIFGADPIDSGKIFIYGKEVKITSPQSAIAAGMGLLPEDRKYEGLVLKLSVKQNVSMASLGKLLKRGMLQLNIEKSKVLDFIDKLRILTPSIEKEVQNLSGGNQQKVVLAKWLASQSRILIFDEPTRGIDVGAKVEVYNLMNELVKNGVAVIMVSSEMPEILGMSDRILVIHQGELASILNCEEATQEKILSAAMGVN</sequence>
<evidence type="ECO:0000256" key="2">
    <source>
        <dbReference type="ARBA" id="ARBA00004533"/>
    </source>
</evidence>
<dbReference type="PROSITE" id="PS00211">
    <property type="entry name" value="ABC_TRANSPORTER_1"/>
    <property type="match status" value="1"/>
</dbReference>
<dbReference type="GO" id="GO:0005524">
    <property type="term" value="F:ATP binding"/>
    <property type="evidence" value="ECO:0007669"/>
    <property type="project" value="UniProtKB-KW"/>
</dbReference>
<dbReference type="GO" id="GO:0016887">
    <property type="term" value="F:ATP hydrolysis activity"/>
    <property type="evidence" value="ECO:0007669"/>
    <property type="project" value="InterPro"/>
</dbReference>
<dbReference type="InterPro" id="IPR003593">
    <property type="entry name" value="AAA+_ATPase"/>
</dbReference>
<accession>A0A347ZRP0</accession>
<evidence type="ECO:0000259" key="11">
    <source>
        <dbReference type="PROSITE" id="PS50893"/>
    </source>
</evidence>
<keyword evidence="4" id="KW-1003">Cell membrane</keyword>
<dbReference type="GO" id="GO:0005886">
    <property type="term" value="C:plasma membrane"/>
    <property type="evidence" value="ECO:0007669"/>
    <property type="project" value="UniProtKB-SubCell"/>
</dbReference>
<dbReference type="Gene3D" id="3.40.50.300">
    <property type="entry name" value="P-loop containing nucleotide triphosphate hydrolases"/>
    <property type="match status" value="2"/>
</dbReference>